<organism evidence="2 3">
    <name type="scientific">Dyadobacter luticola</name>
    <dbReference type="NCBI Taxonomy" id="1979387"/>
    <lineage>
        <taxon>Bacteria</taxon>
        <taxon>Pseudomonadati</taxon>
        <taxon>Bacteroidota</taxon>
        <taxon>Cytophagia</taxon>
        <taxon>Cytophagales</taxon>
        <taxon>Spirosomataceae</taxon>
        <taxon>Dyadobacter</taxon>
    </lineage>
</organism>
<name>A0A5R9L563_9BACT</name>
<feature type="signal peptide" evidence="1">
    <location>
        <begin position="1"/>
        <end position="19"/>
    </location>
</feature>
<sequence>MKSICRVWLLLLCAVSTFAQKPAISEKQVAFIEYPDFPEAHSTWGSIGYNAAANTVHIGVTNHANNIGLYTFNPVQNVMKLNGFIRDMANLRPYQWQGKIHSKIVAAPDGSIYFSTDGGESREEYLMEHPQGYAGGFIMKWDPKNGLKNLGIGMQYESIKDVDIDPKTGTLYAITYPQAHFLVYNPEKNKMRDLGRLASSHVPRVLFTDWWGNCYYVDWRQRLVKYEKDSESLVFARESLPAFPGTPGSKIITGITAFAKDEAKGIIYLITYGAKVIAFHPQKEGIGKVEDLGGVFDTGKEDAWGPYVPNLNIGKNGKLYYIIGGHDNYVLKDKTVLMEFDPATRKSVILKTYPSTEITEATGYDIRDKDGNLYFAARRNPSGVGDNTRPFMIQFNPEKEIRK</sequence>
<dbReference type="AlphaFoldDB" id="A0A5R9L563"/>
<protein>
    <submittedName>
        <fullName evidence="2">Uncharacterized protein</fullName>
    </submittedName>
</protein>
<evidence type="ECO:0000256" key="1">
    <source>
        <dbReference type="SAM" id="SignalP"/>
    </source>
</evidence>
<dbReference type="RefSeq" id="WP_138364695.1">
    <property type="nucleotide sequence ID" value="NZ_VCEJ01000002.1"/>
</dbReference>
<evidence type="ECO:0000313" key="2">
    <source>
        <dbReference type="EMBL" id="TLV03487.1"/>
    </source>
</evidence>
<dbReference type="OrthoDB" id="916794at2"/>
<accession>A0A5R9L563</accession>
<dbReference type="Proteomes" id="UP000306402">
    <property type="component" value="Unassembled WGS sequence"/>
</dbReference>
<comment type="caution">
    <text evidence="2">The sequence shown here is derived from an EMBL/GenBank/DDBJ whole genome shotgun (WGS) entry which is preliminary data.</text>
</comment>
<dbReference type="EMBL" id="VCEJ01000002">
    <property type="protein sequence ID" value="TLV03487.1"/>
    <property type="molecule type" value="Genomic_DNA"/>
</dbReference>
<feature type="chain" id="PRO_5024426788" evidence="1">
    <location>
        <begin position="20"/>
        <end position="403"/>
    </location>
</feature>
<reference evidence="2 3" key="1">
    <citation type="submission" date="2019-05" db="EMBL/GenBank/DDBJ databases">
        <authorList>
            <person name="Qu J.-H."/>
        </authorList>
    </citation>
    <scope>NUCLEOTIDE SEQUENCE [LARGE SCALE GENOMIC DNA]</scope>
    <source>
        <strain evidence="2 3">T17</strain>
    </source>
</reference>
<keyword evidence="1" id="KW-0732">Signal</keyword>
<proteinExistence type="predicted"/>
<dbReference type="SUPFAM" id="SSF101898">
    <property type="entry name" value="NHL repeat"/>
    <property type="match status" value="1"/>
</dbReference>
<gene>
    <name evidence="2" type="ORF">FEN17_07740</name>
</gene>
<evidence type="ECO:0000313" key="3">
    <source>
        <dbReference type="Proteomes" id="UP000306402"/>
    </source>
</evidence>
<keyword evidence="3" id="KW-1185">Reference proteome</keyword>